<sequence>MADPTPFLHSHVCTVAPGTTVVYTAGQIGMDKGYKIPENDEEQVVLALENLRKCLEAAGATTRDIVKVTFYVVAENPIAHPSARLLAAFLNGHRPTSVCVPLPSLSTPGVKFEVEAIAAVRSLVDHKPLSWTFPPALTDVIVVGAGLSGLQAAYDIQKSGLSCVVLEARDRVGGKTYSIPQANGRGIIEAGGAWINDTNQSKVSSLAKRFGLEFVIQTMEGDSIMHEPGRPGQRFPNGQLPENLGLEAITEIASLFARLEELSLTSDITKDNSKHDDITLEEFIQVEGCGATAVANAAILTRALLALEPSEISALYFIMYCKNAGGLERLMSDGVGGGQYMRIRQGAQAIAEGLNSSLIPGSVHLSTPATAIIQRESGLLVEIDSGVRLRCKKVVVSIPTPLYSTIAFDPPLSDHKLQYSSRTKLGELSKIILVYDQPWWRARGLSGVSQSSLGPICATRDSSIDQDQHYSLTCWVSGEPARQWSKLPQEDRLQRVLGQIEDMFGDTIPVPIQILEKEWKKDVWSKGGPCPTTPPGILSVHGHALSMSERDIHFVGTETAEVWTGYMEGALRSGARGAEEVIKSLL</sequence>
<dbReference type="SUPFAM" id="SSF51905">
    <property type="entry name" value="FAD/NAD(P)-binding domain"/>
    <property type="match status" value="1"/>
</dbReference>
<comment type="cofactor">
    <cofactor evidence="1 6">
        <name>FAD</name>
        <dbReference type="ChEBI" id="CHEBI:57692"/>
    </cofactor>
</comment>
<dbReference type="PANTHER" id="PTHR43563">
    <property type="entry name" value="AMINE OXIDASE"/>
    <property type="match status" value="1"/>
</dbReference>
<dbReference type="InterPro" id="IPR050703">
    <property type="entry name" value="Flavin_MAO"/>
</dbReference>
<dbReference type="CDD" id="cd00448">
    <property type="entry name" value="YjgF_YER057c_UK114_family"/>
    <property type="match status" value="1"/>
</dbReference>
<dbReference type="EMBL" id="JAJTJA010000006">
    <property type="protein sequence ID" value="KAH8697982.1"/>
    <property type="molecule type" value="Genomic_DNA"/>
</dbReference>
<comment type="caution">
    <text evidence="8">The sequence shown here is derived from an EMBL/GenBank/DDBJ whole genome shotgun (WGS) entry which is preliminary data.</text>
</comment>
<feature type="binding site" evidence="5">
    <location>
        <begin position="167"/>
        <end position="168"/>
    </location>
    <ligand>
        <name>FAD</name>
        <dbReference type="ChEBI" id="CHEBI:57692"/>
    </ligand>
</feature>
<dbReference type="InterPro" id="IPR006175">
    <property type="entry name" value="YjgF/YER057c/UK114"/>
</dbReference>
<dbReference type="Gene3D" id="1.10.405.10">
    <property type="entry name" value="Guanine Nucleotide Dissociation Inhibitor, domain 1"/>
    <property type="match status" value="1"/>
</dbReference>
<evidence type="ECO:0000256" key="1">
    <source>
        <dbReference type="ARBA" id="ARBA00001974"/>
    </source>
</evidence>
<proteinExistence type="inferred from homology"/>
<evidence type="ECO:0000259" key="7">
    <source>
        <dbReference type="Pfam" id="PF01593"/>
    </source>
</evidence>
<protein>
    <recommendedName>
        <fullName evidence="6">Amine oxidase</fullName>
        <ecNumber evidence="6">1.4.3.-</ecNumber>
    </recommendedName>
</protein>
<evidence type="ECO:0000256" key="5">
    <source>
        <dbReference type="PIRSR" id="PIRSR601613-1"/>
    </source>
</evidence>
<dbReference type="RefSeq" id="XP_046072683.1">
    <property type="nucleotide sequence ID" value="XM_046211245.1"/>
</dbReference>
<dbReference type="Pfam" id="PF01593">
    <property type="entry name" value="Amino_oxidase"/>
    <property type="match status" value="1"/>
</dbReference>
<comment type="catalytic activity">
    <reaction evidence="4">
        <text>a secondary aliphatic amine + O2 + H2O = a primary amine + an aldehyde + H2O2</text>
        <dbReference type="Rhea" id="RHEA:26414"/>
        <dbReference type="ChEBI" id="CHEBI:15377"/>
        <dbReference type="ChEBI" id="CHEBI:15379"/>
        <dbReference type="ChEBI" id="CHEBI:16240"/>
        <dbReference type="ChEBI" id="CHEBI:17478"/>
        <dbReference type="ChEBI" id="CHEBI:58855"/>
        <dbReference type="ChEBI" id="CHEBI:65296"/>
        <dbReference type="EC" id="1.4.3.4"/>
    </reaction>
</comment>
<organism evidence="8 9">
    <name type="scientific">Talaromyces proteolyticus</name>
    <dbReference type="NCBI Taxonomy" id="1131652"/>
    <lineage>
        <taxon>Eukaryota</taxon>
        <taxon>Fungi</taxon>
        <taxon>Dikarya</taxon>
        <taxon>Ascomycota</taxon>
        <taxon>Pezizomycotina</taxon>
        <taxon>Eurotiomycetes</taxon>
        <taxon>Eurotiomycetidae</taxon>
        <taxon>Eurotiales</taxon>
        <taxon>Trichocomaceae</taxon>
        <taxon>Talaromyces</taxon>
        <taxon>Talaromyces sect. Bacilispori</taxon>
    </lineage>
</organism>
<dbReference type="AlphaFoldDB" id="A0AAD4Q0Z8"/>
<feature type="binding site" evidence="5">
    <location>
        <position position="558"/>
    </location>
    <ligand>
        <name>FAD</name>
        <dbReference type="ChEBI" id="CHEBI:57692"/>
    </ligand>
</feature>
<gene>
    <name evidence="8" type="ORF">BGW36DRAFT_296229</name>
</gene>
<dbReference type="PRINTS" id="PR00757">
    <property type="entry name" value="AMINEOXDASEF"/>
</dbReference>
<evidence type="ECO:0000313" key="8">
    <source>
        <dbReference type="EMBL" id="KAH8697982.1"/>
    </source>
</evidence>
<comment type="similarity">
    <text evidence="2 6">Belongs to the flavin monoamine oxidase family.</text>
</comment>
<dbReference type="Gene3D" id="3.30.1330.40">
    <property type="entry name" value="RutC-like"/>
    <property type="match status" value="1"/>
</dbReference>
<evidence type="ECO:0000256" key="6">
    <source>
        <dbReference type="RuleBase" id="RU362067"/>
    </source>
</evidence>
<dbReference type="SUPFAM" id="SSF55298">
    <property type="entry name" value="YjgF-like"/>
    <property type="match status" value="1"/>
</dbReference>
<evidence type="ECO:0000256" key="4">
    <source>
        <dbReference type="ARBA" id="ARBA00048448"/>
    </source>
</evidence>
<dbReference type="Pfam" id="PF01042">
    <property type="entry name" value="Ribonuc_L-PSP"/>
    <property type="match status" value="1"/>
</dbReference>
<feature type="domain" description="Amine oxidase" evidence="7">
    <location>
        <begin position="147"/>
        <end position="582"/>
    </location>
</feature>
<keyword evidence="6" id="KW-0274">FAD</keyword>
<dbReference type="Proteomes" id="UP001201262">
    <property type="component" value="Unassembled WGS sequence"/>
</dbReference>
<dbReference type="Gene3D" id="3.90.660.10">
    <property type="match status" value="1"/>
</dbReference>
<evidence type="ECO:0000256" key="3">
    <source>
        <dbReference type="ARBA" id="ARBA00023002"/>
    </source>
</evidence>
<dbReference type="InterPro" id="IPR001613">
    <property type="entry name" value="Flavin_amine_oxidase"/>
</dbReference>
<dbReference type="Gene3D" id="3.50.50.60">
    <property type="entry name" value="FAD/NAD(P)-binding domain"/>
    <property type="match status" value="1"/>
</dbReference>
<keyword evidence="3 6" id="KW-0560">Oxidoreductase</keyword>
<feature type="binding site" evidence="5">
    <location>
        <position position="148"/>
    </location>
    <ligand>
        <name>FAD</name>
        <dbReference type="ChEBI" id="CHEBI:57692"/>
    </ligand>
</feature>
<dbReference type="InterPro" id="IPR035959">
    <property type="entry name" value="RutC-like_sf"/>
</dbReference>
<reference evidence="8" key="1">
    <citation type="submission" date="2021-12" db="EMBL/GenBank/DDBJ databases">
        <title>Convergent genome expansion in fungi linked to evolution of root-endophyte symbiosis.</title>
        <authorList>
            <consortium name="DOE Joint Genome Institute"/>
            <person name="Ke Y.-H."/>
            <person name="Bonito G."/>
            <person name="Liao H.-L."/>
            <person name="Looney B."/>
            <person name="Rojas-Flechas A."/>
            <person name="Nash J."/>
            <person name="Hameed K."/>
            <person name="Schadt C."/>
            <person name="Martin F."/>
            <person name="Crous P.W."/>
            <person name="Miettinen O."/>
            <person name="Magnuson J.K."/>
            <person name="Labbe J."/>
            <person name="Jacobson D."/>
            <person name="Doktycz M.J."/>
            <person name="Veneault-Fourrey C."/>
            <person name="Kuo A."/>
            <person name="Mondo S."/>
            <person name="Calhoun S."/>
            <person name="Riley R."/>
            <person name="Ohm R."/>
            <person name="LaButti K."/>
            <person name="Andreopoulos B."/>
            <person name="Pangilinan J."/>
            <person name="Nolan M."/>
            <person name="Tritt A."/>
            <person name="Clum A."/>
            <person name="Lipzen A."/>
            <person name="Daum C."/>
            <person name="Barry K."/>
            <person name="Grigoriev I.V."/>
            <person name="Vilgalys R."/>
        </authorList>
    </citation>
    <scope>NUCLEOTIDE SEQUENCE</scope>
    <source>
        <strain evidence="8">PMI_201</strain>
    </source>
</reference>
<name>A0AAD4Q0Z8_9EURO</name>
<dbReference type="InterPro" id="IPR002937">
    <property type="entry name" value="Amino_oxidase"/>
</dbReference>
<evidence type="ECO:0000256" key="2">
    <source>
        <dbReference type="ARBA" id="ARBA00005995"/>
    </source>
</evidence>
<keyword evidence="6" id="KW-0285">Flavoprotein</keyword>
<evidence type="ECO:0000313" key="9">
    <source>
        <dbReference type="Proteomes" id="UP001201262"/>
    </source>
</evidence>
<dbReference type="GeneID" id="70241532"/>
<keyword evidence="9" id="KW-1185">Reference proteome</keyword>
<dbReference type="InterPro" id="IPR036188">
    <property type="entry name" value="FAD/NAD-bd_sf"/>
</dbReference>
<dbReference type="GO" id="GO:0097621">
    <property type="term" value="F:monoamine oxidase activity"/>
    <property type="evidence" value="ECO:0007669"/>
    <property type="project" value="UniProtKB-EC"/>
</dbReference>
<dbReference type="EC" id="1.4.3.-" evidence="6"/>
<accession>A0AAD4Q0Z8</accession>
<dbReference type="SUPFAM" id="SSF54373">
    <property type="entry name" value="FAD-linked reductases, C-terminal domain"/>
    <property type="match status" value="1"/>
</dbReference>
<dbReference type="PANTHER" id="PTHR43563:SF14">
    <property type="entry name" value="AMINE OXIDASE"/>
    <property type="match status" value="1"/>
</dbReference>